<evidence type="ECO:0000259" key="3">
    <source>
        <dbReference type="SMART" id="SM00272"/>
    </source>
</evidence>
<keyword evidence="2" id="KW-0964">Secreted</keyword>
<dbReference type="SMART" id="SM00272">
    <property type="entry name" value="END"/>
    <property type="match status" value="1"/>
</dbReference>
<dbReference type="PRINTS" id="PR00365">
    <property type="entry name" value="ENDOTHELIN"/>
</dbReference>
<dbReference type="EMBL" id="AY689437">
    <property type="protein sequence ID" value="ABI98993.1"/>
    <property type="molecule type" value="Genomic_DNA"/>
</dbReference>
<dbReference type="InterPro" id="IPR020475">
    <property type="entry name" value="Endothelin"/>
</dbReference>
<protein>
    <submittedName>
        <fullName evidence="4">Endothelin</fullName>
    </submittedName>
</protein>
<accession>Q08FH4</accession>
<evidence type="ECO:0000256" key="2">
    <source>
        <dbReference type="ARBA" id="ARBA00022525"/>
    </source>
</evidence>
<gene>
    <name evidence="4" type="ORF">DpV84gp006</name>
</gene>
<dbReference type="PROSITE" id="PS00270">
    <property type="entry name" value="ENDOTHELIN"/>
    <property type="match status" value="1"/>
</dbReference>
<dbReference type="GO" id="GO:0005576">
    <property type="term" value="C:extracellular region"/>
    <property type="evidence" value="ECO:0007669"/>
    <property type="project" value="UniProtKB-SubCell"/>
</dbReference>
<evidence type="ECO:0000313" key="5">
    <source>
        <dbReference type="Proteomes" id="UP000162522"/>
    </source>
</evidence>
<dbReference type="InterPro" id="IPR001928">
    <property type="entry name" value="Endothln-like_toxin"/>
</dbReference>
<feature type="domain" description="Endothelin-like toxin" evidence="3">
    <location>
        <begin position="48"/>
        <end position="69"/>
    </location>
</feature>
<evidence type="ECO:0000256" key="1">
    <source>
        <dbReference type="ARBA" id="ARBA00004613"/>
    </source>
</evidence>
<name>Q08FH4_DPV84</name>
<dbReference type="Pfam" id="PF00322">
    <property type="entry name" value="Endothelin"/>
    <property type="match status" value="1"/>
</dbReference>
<dbReference type="GO" id="GO:0019229">
    <property type="term" value="P:regulation of vasoconstriction"/>
    <property type="evidence" value="ECO:0007669"/>
    <property type="project" value="InterPro"/>
</dbReference>
<dbReference type="Proteomes" id="UP000162522">
    <property type="component" value="Segment"/>
</dbReference>
<dbReference type="InterPro" id="IPR019764">
    <property type="entry name" value="Endothelin_toxin_CS"/>
</dbReference>
<sequence>MDSKIILTIILLTSSIMLCCCENDESYIISLDESDKPKESIPHIRTRRCACESHEDRECLYFCSLDAVW</sequence>
<proteinExistence type="predicted"/>
<comment type="subcellular location">
    <subcellularLocation>
        <location evidence="1">Secreted</location>
    </subcellularLocation>
</comment>
<organismHost>
    <name type="scientific">Odocoileus hemionus</name>
    <name type="common">Mule deer</name>
    <name type="synonym">Cervus hemionus</name>
    <dbReference type="NCBI Taxonomy" id="9872"/>
</organismHost>
<evidence type="ECO:0000313" key="4">
    <source>
        <dbReference type="EMBL" id="ABI98993.1"/>
    </source>
</evidence>
<reference evidence="4 5" key="1">
    <citation type="journal article" date="2005" name="J. Virol.">
        <title>Genome of deerpox virus.</title>
        <authorList>
            <person name="Afonso C.L."/>
            <person name="Delhon G."/>
            <person name="Tulman E.R."/>
            <person name="Lu Z."/>
            <person name="Zsak A."/>
            <person name="Becerra V.M."/>
            <person name="Zsak L."/>
            <person name="Kutish G.F."/>
            <person name="Rock D.L."/>
        </authorList>
    </citation>
    <scope>NUCLEOTIDE SEQUENCE [LARGE SCALE GENOMIC DNA]</scope>
    <source>
        <strain evidence="4">W-1170-84</strain>
    </source>
</reference>
<organism evidence="4 5">
    <name type="scientific">Deerpox virus (strain W-1170-84)</name>
    <name type="common">DPV</name>
    <dbReference type="NCBI Taxonomy" id="305676"/>
    <lineage>
        <taxon>Viruses</taxon>
        <taxon>Varidnaviria</taxon>
        <taxon>Bamfordvirae</taxon>
        <taxon>Nucleocytoviricota</taxon>
        <taxon>Pokkesviricetes</taxon>
        <taxon>Chitovirales</taxon>
        <taxon>Poxviridae</taxon>
        <taxon>Chordopoxvirinae</taxon>
        <taxon>Cervidpoxvirus</taxon>
        <taxon>Cervidpoxvirus muledeerpox</taxon>
        <taxon>Mule deerpox virus</taxon>
    </lineage>
</organism>